<keyword evidence="4" id="KW-1185">Reference proteome</keyword>
<dbReference type="Proteomes" id="UP001172102">
    <property type="component" value="Unassembled WGS sequence"/>
</dbReference>
<gene>
    <name evidence="3" type="ORF">B0H67DRAFT_554730</name>
</gene>
<evidence type="ECO:0000259" key="2">
    <source>
        <dbReference type="Pfam" id="PF23549"/>
    </source>
</evidence>
<dbReference type="InterPro" id="IPR056444">
    <property type="entry name" value="Zn_ribbon_GRF_2"/>
</dbReference>
<feature type="compositionally biased region" description="Polar residues" evidence="1">
    <location>
        <begin position="1"/>
        <end position="10"/>
    </location>
</feature>
<feature type="compositionally biased region" description="Basic residues" evidence="1">
    <location>
        <begin position="242"/>
        <end position="251"/>
    </location>
</feature>
<feature type="compositionally biased region" description="Pro residues" evidence="1">
    <location>
        <begin position="188"/>
        <end position="200"/>
    </location>
</feature>
<feature type="compositionally biased region" description="Polar residues" evidence="1">
    <location>
        <begin position="218"/>
        <end position="227"/>
    </location>
</feature>
<feature type="region of interest" description="Disordered" evidence="1">
    <location>
        <begin position="165"/>
        <end position="266"/>
    </location>
</feature>
<evidence type="ECO:0000313" key="4">
    <source>
        <dbReference type="Proteomes" id="UP001172102"/>
    </source>
</evidence>
<proteinExistence type="predicted"/>
<evidence type="ECO:0000313" key="3">
    <source>
        <dbReference type="EMBL" id="KAK0710617.1"/>
    </source>
</evidence>
<feature type="region of interest" description="Disordered" evidence="1">
    <location>
        <begin position="289"/>
        <end position="330"/>
    </location>
</feature>
<feature type="region of interest" description="Disordered" evidence="1">
    <location>
        <begin position="1"/>
        <end position="108"/>
    </location>
</feature>
<feature type="domain" description="GRF-like zinc ribbon" evidence="2">
    <location>
        <begin position="362"/>
        <end position="405"/>
    </location>
</feature>
<protein>
    <recommendedName>
        <fullName evidence="2">GRF-like zinc ribbon domain-containing protein</fullName>
    </recommendedName>
</protein>
<dbReference type="AlphaFoldDB" id="A0AA40DRI4"/>
<accession>A0AA40DRI4</accession>
<dbReference type="Pfam" id="PF23549">
    <property type="entry name" value="Zn_ribbon_GRF_2"/>
    <property type="match status" value="1"/>
</dbReference>
<feature type="compositionally biased region" description="Low complexity" evidence="1">
    <location>
        <begin position="201"/>
        <end position="216"/>
    </location>
</feature>
<organism evidence="3 4">
    <name type="scientific">Lasiosphaeris hirsuta</name>
    <dbReference type="NCBI Taxonomy" id="260670"/>
    <lineage>
        <taxon>Eukaryota</taxon>
        <taxon>Fungi</taxon>
        <taxon>Dikarya</taxon>
        <taxon>Ascomycota</taxon>
        <taxon>Pezizomycotina</taxon>
        <taxon>Sordariomycetes</taxon>
        <taxon>Sordariomycetidae</taxon>
        <taxon>Sordariales</taxon>
        <taxon>Lasiosphaeriaceae</taxon>
        <taxon>Lasiosphaeris</taxon>
    </lineage>
</organism>
<feature type="compositionally biased region" description="Gly residues" evidence="1">
    <location>
        <begin position="310"/>
        <end position="322"/>
    </location>
</feature>
<comment type="caution">
    <text evidence="3">The sequence shown here is derived from an EMBL/GenBank/DDBJ whole genome shotgun (WGS) entry which is preliminary data.</text>
</comment>
<feature type="compositionally biased region" description="Polar residues" evidence="1">
    <location>
        <begin position="26"/>
        <end position="37"/>
    </location>
</feature>
<reference evidence="3" key="1">
    <citation type="submission" date="2023-06" db="EMBL/GenBank/DDBJ databases">
        <title>Genome-scale phylogeny and comparative genomics of the fungal order Sordariales.</title>
        <authorList>
            <consortium name="Lawrence Berkeley National Laboratory"/>
            <person name="Hensen N."/>
            <person name="Bonometti L."/>
            <person name="Westerberg I."/>
            <person name="Brannstrom I.O."/>
            <person name="Guillou S."/>
            <person name="Cros-Aarteil S."/>
            <person name="Calhoun S."/>
            <person name="Haridas S."/>
            <person name="Kuo A."/>
            <person name="Mondo S."/>
            <person name="Pangilinan J."/>
            <person name="Riley R."/>
            <person name="Labutti K."/>
            <person name="Andreopoulos B."/>
            <person name="Lipzen A."/>
            <person name="Chen C."/>
            <person name="Yanf M."/>
            <person name="Daum C."/>
            <person name="Ng V."/>
            <person name="Clum A."/>
            <person name="Steindorff A."/>
            <person name="Ohm R."/>
            <person name="Martin F."/>
            <person name="Silar P."/>
            <person name="Natvig D."/>
            <person name="Lalanne C."/>
            <person name="Gautier V."/>
            <person name="Ament-Velasquez S.L."/>
            <person name="Kruys A."/>
            <person name="Hutchinson M.I."/>
            <person name="Powell A.J."/>
            <person name="Barry K."/>
            <person name="Miller A.N."/>
            <person name="Grigoriev I.V."/>
            <person name="Debuchy R."/>
            <person name="Gladieux P."/>
            <person name="Thoren M.H."/>
            <person name="Johannesson H."/>
        </authorList>
    </citation>
    <scope>NUCLEOTIDE SEQUENCE</scope>
    <source>
        <strain evidence="3">SMH4607-1</strain>
    </source>
</reference>
<evidence type="ECO:0000256" key="1">
    <source>
        <dbReference type="SAM" id="MobiDB-lite"/>
    </source>
</evidence>
<sequence>MPTPTSQSNPAFRVHAGTTRAAPAASHSTVSRVSGTGKSDDIVSPLPPPPPSALRPSRHTTLVSKTSDRRLLVDLTGADDDAVLATRPRAPSTPRKTPKRLAERDSGEDVRIVGEAAVIRNRINETPTKRPRFTFSPRTVRTASAIKTPPRPAITATEIGDWVSKVKDAGPETPSRIVRRPTMLEQLPPTPPGRNQPATPPSRGSSSFHGPSSVLSQPFFSPVSTLSFAPRRRDGSSPSPLSRRRDKKKPIYFRDSDLDEDDKGYNYDNQIDADALYERALDNWYHEAQETSPEAVGDRARPENANTNGSGSGSGNGNGKGNGAEQAARPENFIRRRPVSLAEVWTLPLNDRGEPPFPTLGPDCRVCRRPTTFRHVSTNNPNGNALRPYYVCCSCDAFLTWADRRGISAENARCHCGEPSRQDRVGKNPRGEKILRPGTPFWTCWQKRCDFFAYG</sequence>
<name>A0AA40DRI4_9PEZI</name>
<dbReference type="EMBL" id="JAUKUA010000005">
    <property type="protein sequence ID" value="KAK0710617.1"/>
    <property type="molecule type" value="Genomic_DNA"/>
</dbReference>